<comment type="catalytic activity">
    <reaction evidence="1">
        <text>2-dehydro-3-deoxy-6-phospho-D-gluconate = D-glyceraldehyde 3-phosphate + pyruvate</text>
        <dbReference type="Rhea" id="RHEA:17089"/>
        <dbReference type="ChEBI" id="CHEBI:15361"/>
        <dbReference type="ChEBI" id="CHEBI:57569"/>
        <dbReference type="ChEBI" id="CHEBI:59776"/>
        <dbReference type="EC" id="4.1.2.14"/>
    </reaction>
</comment>
<evidence type="ECO:0000256" key="3">
    <source>
        <dbReference type="ARBA" id="ARBA00006906"/>
    </source>
</evidence>
<keyword evidence="6" id="KW-0456">Lyase</keyword>
<dbReference type="KEGG" id="ptes:JQU52_06150"/>
<dbReference type="RefSeq" id="WP_230340248.1">
    <property type="nucleotide sequence ID" value="NZ_CP069798.1"/>
</dbReference>
<comment type="similarity">
    <text evidence="3">Belongs to the KHG/KDPG aldolase family.</text>
</comment>
<evidence type="ECO:0000256" key="6">
    <source>
        <dbReference type="ARBA" id="ARBA00023239"/>
    </source>
</evidence>
<keyword evidence="7" id="KW-0119">Carbohydrate metabolism</keyword>
<name>A0A892ZIC4_9NEIS</name>
<gene>
    <name evidence="8" type="ORF">JQU52_06150</name>
</gene>
<accession>A0A892ZIC4</accession>
<dbReference type="SUPFAM" id="SSF51569">
    <property type="entry name" value="Aldolase"/>
    <property type="match status" value="1"/>
</dbReference>
<dbReference type="PANTHER" id="PTHR30246">
    <property type="entry name" value="2-KETO-3-DEOXY-6-PHOSPHOGLUCONATE ALDOLASE"/>
    <property type="match status" value="1"/>
</dbReference>
<organism evidence="8 9">
    <name type="scientific">Paralysiella testudinis</name>
    <dbReference type="NCBI Taxonomy" id="2809020"/>
    <lineage>
        <taxon>Bacteria</taxon>
        <taxon>Pseudomonadati</taxon>
        <taxon>Pseudomonadota</taxon>
        <taxon>Betaproteobacteria</taxon>
        <taxon>Neisseriales</taxon>
        <taxon>Neisseriaceae</taxon>
        <taxon>Paralysiella</taxon>
    </lineage>
</organism>
<dbReference type="AlphaFoldDB" id="A0A892ZIC4"/>
<reference evidence="8" key="1">
    <citation type="submission" date="2021-02" db="EMBL/GenBank/DDBJ databases">
        <title>Neisseriaceae sp. 26B isolated from the cloaca of a Common Toad-headed Turtle (Mesoclemmys nasuta).</title>
        <authorList>
            <person name="Spergser J."/>
            <person name="Busse H.-J."/>
        </authorList>
    </citation>
    <scope>NUCLEOTIDE SEQUENCE</scope>
    <source>
        <strain evidence="8">26B</strain>
    </source>
</reference>
<keyword evidence="9" id="KW-1185">Reference proteome</keyword>
<dbReference type="Gene3D" id="3.20.20.70">
    <property type="entry name" value="Aldolase class I"/>
    <property type="match status" value="1"/>
</dbReference>
<protein>
    <recommendedName>
        <fullName evidence="5">2-dehydro-3-deoxy-phosphogluconate aldolase</fullName>
        <ecNumber evidence="5">4.1.2.14</ecNumber>
    </recommendedName>
</protein>
<evidence type="ECO:0000256" key="7">
    <source>
        <dbReference type="ARBA" id="ARBA00023277"/>
    </source>
</evidence>
<evidence type="ECO:0000256" key="4">
    <source>
        <dbReference type="ARBA" id="ARBA00011233"/>
    </source>
</evidence>
<dbReference type="EMBL" id="CP069798">
    <property type="protein sequence ID" value="QRQ82951.1"/>
    <property type="molecule type" value="Genomic_DNA"/>
</dbReference>
<evidence type="ECO:0000313" key="9">
    <source>
        <dbReference type="Proteomes" id="UP000653156"/>
    </source>
</evidence>
<sequence>MNTRELLALSPIVPVMVVDDAEAAVDLAQALVAGGIYALEITLRTPAALPAMRRIRDAVPQAVVGAGTITQPLQVQQCIDAGAQFGVSPGLTPALANAVQSAALPFLPGVASASELMAALAAGFDTCKLFPAEAVGGIKLLQALAGPFADARFCPTGGITPTNAADYLALPNVLAVGGSWLTPKATVAAQNWTEITRLAQAAGALRA</sequence>
<dbReference type="Pfam" id="PF01081">
    <property type="entry name" value="Aldolase"/>
    <property type="match status" value="1"/>
</dbReference>
<comment type="pathway">
    <text evidence="2">Carbohydrate acid metabolism; 2-dehydro-3-deoxy-D-gluconate degradation; D-glyceraldehyde 3-phosphate and pyruvate from 2-dehydro-3-deoxy-D-gluconate: step 2/2.</text>
</comment>
<evidence type="ECO:0000256" key="1">
    <source>
        <dbReference type="ARBA" id="ARBA00000654"/>
    </source>
</evidence>
<dbReference type="NCBIfam" id="TIGR01182">
    <property type="entry name" value="eda"/>
    <property type="match status" value="1"/>
</dbReference>
<dbReference type="Proteomes" id="UP000653156">
    <property type="component" value="Chromosome"/>
</dbReference>
<proteinExistence type="inferred from homology"/>
<dbReference type="EC" id="4.1.2.14" evidence="5"/>
<comment type="subunit">
    <text evidence="4">Homotrimer.</text>
</comment>
<evidence type="ECO:0000313" key="8">
    <source>
        <dbReference type="EMBL" id="QRQ82951.1"/>
    </source>
</evidence>
<dbReference type="PANTHER" id="PTHR30246:SF1">
    <property type="entry name" value="2-DEHYDRO-3-DEOXY-6-PHOSPHOGALACTONATE ALDOLASE-RELATED"/>
    <property type="match status" value="1"/>
</dbReference>
<dbReference type="GO" id="GO:0008675">
    <property type="term" value="F:2-dehydro-3-deoxy-phosphogluconate aldolase activity"/>
    <property type="evidence" value="ECO:0007669"/>
    <property type="project" value="UniProtKB-EC"/>
</dbReference>
<dbReference type="InterPro" id="IPR000887">
    <property type="entry name" value="Aldlse_KDPG_KHG"/>
</dbReference>
<dbReference type="CDD" id="cd00452">
    <property type="entry name" value="KDPG_aldolase"/>
    <property type="match status" value="1"/>
</dbReference>
<evidence type="ECO:0000256" key="2">
    <source>
        <dbReference type="ARBA" id="ARBA00004736"/>
    </source>
</evidence>
<dbReference type="NCBIfam" id="NF004325">
    <property type="entry name" value="PRK05718.1"/>
    <property type="match status" value="1"/>
</dbReference>
<dbReference type="InterPro" id="IPR031337">
    <property type="entry name" value="KDPG/KHG_AS_1"/>
</dbReference>
<dbReference type="PROSITE" id="PS00159">
    <property type="entry name" value="ALDOLASE_KDPG_KHG_1"/>
    <property type="match status" value="1"/>
</dbReference>
<evidence type="ECO:0000256" key="5">
    <source>
        <dbReference type="ARBA" id="ARBA00013063"/>
    </source>
</evidence>
<dbReference type="InterPro" id="IPR013785">
    <property type="entry name" value="Aldolase_TIM"/>
</dbReference>